<organism evidence="7 8">
    <name type="scientific">Anaerotruncus colihominis</name>
    <dbReference type="NCBI Taxonomy" id="169435"/>
    <lineage>
        <taxon>Bacteria</taxon>
        <taxon>Bacillati</taxon>
        <taxon>Bacillota</taxon>
        <taxon>Clostridia</taxon>
        <taxon>Eubacteriales</taxon>
        <taxon>Oscillospiraceae</taxon>
        <taxon>Anaerotruncus</taxon>
    </lineage>
</organism>
<keyword evidence="3 6" id="KW-0812">Transmembrane</keyword>
<dbReference type="InterPro" id="IPR002797">
    <property type="entry name" value="Polysacc_synth"/>
</dbReference>
<feature type="transmembrane region" description="Helical" evidence="6">
    <location>
        <begin position="295"/>
        <end position="324"/>
    </location>
</feature>
<dbReference type="GO" id="GO:0015297">
    <property type="term" value="F:antiporter activity"/>
    <property type="evidence" value="ECO:0007669"/>
    <property type="project" value="InterPro"/>
</dbReference>
<feature type="transmembrane region" description="Helical" evidence="6">
    <location>
        <begin position="73"/>
        <end position="96"/>
    </location>
</feature>
<dbReference type="AlphaFoldDB" id="A0A1Y4N428"/>
<keyword evidence="4 6" id="KW-1133">Transmembrane helix</keyword>
<gene>
    <name evidence="7" type="ORF">B5F11_05290</name>
</gene>
<feature type="transmembrane region" description="Helical" evidence="6">
    <location>
        <begin position="345"/>
        <end position="363"/>
    </location>
</feature>
<dbReference type="PANTHER" id="PTHR30250:SF21">
    <property type="entry name" value="LIPID II FLIPPASE MURJ"/>
    <property type="match status" value="1"/>
</dbReference>
<dbReference type="Pfam" id="PF01943">
    <property type="entry name" value="Polysacc_synt"/>
    <property type="match status" value="1"/>
</dbReference>
<dbReference type="PANTHER" id="PTHR30250">
    <property type="entry name" value="PST FAMILY PREDICTED COLANIC ACID TRANSPORTER"/>
    <property type="match status" value="1"/>
</dbReference>
<dbReference type="EMBL" id="NFKP01000004">
    <property type="protein sequence ID" value="OUP70421.1"/>
    <property type="molecule type" value="Genomic_DNA"/>
</dbReference>
<feature type="transmembrane region" description="Helical" evidence="6">
    <location>
        <begin position="117"/>
        <end position="136"/>
    </location>
</feature>
<dbReference type="GO" id="GO:0005886">
    <property type="term" value="C:plasma membrane"/>
    <property type="evidence" value="ECO:0007669"/>
    <property type="project" value="UniProtKB-SubCell"/>
</dbReference>
<protein>
    <submittedName>
        <fullName evidence="7">Uncharacterized protein</fullName>
    </submittedName>
</protein>
<accession>A0A1Y4N428</accession>
<evidence type="ECO:0000256" key="6">
    <source>
        <dbReference type="SAM" id="Phobius"/>
    </source>
</evidence>
<feature type="transmembrane region" description="Helical" evidence="6">
    <location>
        <begin position="217"/>
        <end position="237"/>
    </location>
</feature>
<dbReference type="GO" id="GO:0042910">
    <property type="term" value="F:xenobiotic transmembrane transporter activity"/>
    <property type="evidence" value="ECO:0007669"/>
    <property type="project" value="InterPro"/>
</dbReference>
<evidence type="ECO:0000256" key="2">
    <source>
        <dbReference type="ARBA" id="ARBA00022475"/>
    </source>
</evidence>
<dbReference type="Pfam" id="PF01554">
    <property type="entry name" value="MatE"/>
    <property type="match status" value="1"/>
</dbReference>
<evidence type="ECO:0000313" key="7">
    <source>
        <dbReference type="EMBL" id="OUP70421.1"/>
    </source>
</evidence>
<evidence type="ECO:0000313" key="8">
    <source>
        <dbReference type="Proteomes" id="UP000196386"/>
    </source>
</evidence>
<evidence type="ECO:0000256" key="3">
    <source>
        <dbReference type="ARBA" id="ARBA00022692"/>
    </source>
</evidence>
<comment type="caution">
    <text evidence="7">The sequence shown here is derived from an EMBL/GenBank/DDBJ whole genome shotgun (WGS) entry which is preliminary data.</text>
</comment>
<keyword evidence="2" id="KW-1003">Cell membrane</keyword>
<evidence type="ECO:0000256" key="1">
    <source>
        <dbReference type="ARBA" id="ARBA00004651"/>
    </source>
</evidence>
<comment type="subcellular location">
    <subcellularLocation>
        <location evidence="1">Cell membrane</location>
        <topology evidence="1">Multi-pass membrane protein</topology>
    </subcellularLocation>
</comment>
<name>A0A1Y4N428_9FIRM</name>
<feature type="transmembrane region" description="Helical" evidence="6">
    <location>
        <begin position="36"/>
        <end position="61"/>
    </location>
</feature>
<dbReference type="Proteomes" id="UP000196386">
    <property type="component" value="Unassembled WGS sequence"/>
</dbReference>
<dbReference type="InterPro" id="IPR050833">
    <property type="entry name" value="Poly_Biosynth_Transport"/>
</dbReference>
<feature type="transmembrane region" description="Helical" evidence="6">
    <location>
        <begin position="156"/>
        <end position="175"/>
    </location>
</feature>
<evidence type="ECO:0000256" key="4">
    <source>
        <dbReference type="ARBA" id="ARBA00022989"/>
    </source>
</evidence>
<keyword evidence="5 6" id="KW-0472">Membrane</keyword>
<reference evidence="8" key="1">
    <citation type="submission" date="2017-04" db="EMBL/GenBank/DDBJ databases">
        <title>Function of individual gut microbiota members based on whole genome sequencing of pure cultures obtained from chicken caecum.</title>
        <authorList>
            <person name="Medvecky M."/>
            <person name="Cejkova D."/>
            <person name="Polansky O."/>
            <person name="Karasova D."/>
            <person name="Kubasova T."/>
            <person name="Cizek A."/>
            <person name="Rychlik I."/>
        </authorList>
    </citation>
    <scope>NUCLEOTIDE SEQUENCE [LARGE SCALE GENOMIC DNA]</scope>
    <source>
        <strain evidence="8">An175</strain>
    </source>
</reference>
<feature type="transmembrane region" description="Helical" evidence="6">
    <location>
        <begin position="495"/>
        <end position="515"/>
    </location>
</feature>
<proteinExistence type="predicted"/>
<evidence type="ECO:0000256" key="5">
    <source>
        <dbReference type="ARBA" id="ARBA00023136"/>
    </source>
</evidence>
<feature type="transmembrane region" description="Helical" evidence="6">
    <location>
        <begin position="187"/>
        <end position="205"/>
    </location>
</feature>
<feature type="transmembrane region" description="Helical" evidence="6">
    <location>
        <begin position="258"/>
        <end position="275"/>
    </location>
</feature>
<sequence length="526" mass="56527">MPPCGIRNLIKMIPDQVWPGWSILNRGEAMKKVQRFLMNAMIMTATSLLMNGIGVWFNVYISNRLGAQGMGVFQLLMSVYAFAVTFATSGISLAATRLVAEETARPGGSAAAAMRRCLIYALTFGGAAALFLYVGAPAIGRYCLESVQTIRPLRAMALSMPFLAMSCALGGYFTAVGHVAKSAASQILEQFLKITLSIIGLTYLITDNLESACMAIMWAGVAAEGLSFLLALILYLYDVHHRRGPARTAGLSHRLLKIALPVAISSYLRSGLSTVKNLLVPLRLQAAGLARGDAFAAFGAVHGLALPVILFPAALLNSFSSLIVPEVAERHVRERSVAHLIERMFSLNLFCSLGICGALFAFANEIGAALSPNPDVGVYIRLLAPVIPLMYLDTAVDCMLKGMDEQLSVMRYNVVDAALSMALVYILLPIMGIKGYILVICLSEVFNFSLSLGRLIKVTKFELDLTERVVKPILCIAISVLATKIMSHAGLFSDATVLLGACAPVAAAAVLYLLLTRLCGIDPRRI</sequence>
<dbReference type="InterPro" id="IPR002528">
    <property type="entry name" value="MATE_fam"/>
</dbReference>
<feature type="transmembrane region" description="Helical" evidence="6">
    <location>
        <begin position="378"/>
        <end position="400"/>
    </location>
</feature>